<dbReference type="PANTHER" id="PTHR11566:SF21">
    <property type="entry name" value="DYNAMIN RELATED PROTEIN 1, ISOFORM A"/>
    <property type="match status" value="1"/>
</dbReference>
<dbReference type="GO" id="GO:0005739">
    <property type="term" value="C:mitochondrion"/>
    <property type="evidence" value="ECO:0007669"/>
    <property type="project" value="TreeGrafter"/>
</dbReference>
<dbReference type="Proteomes" id="UP001172155">
    <property type="component" value="Unassembled WGS sequence"/>
</dbReference>
<dbReference type="Gene3D" id="3.40.50.300">
    <property type="entry name" value="P-loop containing nucleotide triphosphate hydrolases"/>
    <property type="match status" value="1"/>
</dbReference>
<feature type="compositionally biased region" description="Polar residues" evidence="1">
    <location>
        <begin position="614"/>
        <end position="624"/>
    </location>
</feature>
<evidence type="ECO:0000313" key="3">
    <source>
        <dbReference type="EMBL" id="KAK0747205.1"/>
    </source>
</evidence>
<comment type="caution">
    <text evidence="3">The sequence shown here is derived from an EMBL/GenBank/DDBJ whole genome shotgun (WGS) entry which is preliminary data.</text>
</comment>
<dbReference type="PROSITE" id="PS51718">
    <property type="entry name" value="G_DYNAMIN_2"/>
    <property type="match status" value="1"/>
</dbReference>
<feature type="domain" description="Dynamin-type G" evidence="2">
    <location>
        <begin position="40"/>
        <end position="326"/>
    </location>
</feature>
<dbReference type="GO" id="GO:0005525">
    <property type="term" value="F:GTP binding"/>
    <property type="evidence" value="ECO:0007669"/>
    <property type="project" value="InterPro"/>
</dbReference>
<feature type="region of interest" description="Disordered" evidence="1">
    <location>
        <begin position="443"/>
        <end position="465"/>
    </location>
</feature>
<dbReference type="InterPro" id="IPR027417">
    <property type="entry name" value="P-loop_NTPase"/>
</dbReference>
<evidence type="ECO:0000256" key="1">
    <source>
        <dbReference type="SAM" id="MobiDB-lite"/>
    </source>
</evidence>
<dbReference type="SUPFAM" id="SSF52540">
    <property type="entry name" value="P-loop containing nucleoside triphosphate hydrolases"/>
    <property type="match status" value="1"/>
</dbReference>
<dbReference type="PANTHER" id="PTHR11566">
    <property type="entry name" value="DYNAMIN"/>
    <property type="match status" value="1"/>
</dbReference>
<organism evidence="3 4">
    <name type="scientific">Schizothecium vesticola</name>
    <dbReference type="NCBI Taxonomy" id="314040"/>
    <lineage>
        <taxon>Eukaryota</taxon>
        <taxon>Fungi</taxon>
        <taxon>Dikarya</taxon>
        <taxon>Ascomycota</taxon>
        <taxon>Pezizomycotina</taxon>
        <taxon>Sordariomycetes</taxon>
        <taxon>Sordariomycetidae</taxon>
        <taxon>Sordariales</taxon>
        <taxon>Schizotheciaceae</taxon>
        <taxon>Schizothecium</taxon>
    </lineage>
</organism>
<dbReference type="GO" id="GO:0003924">
    <property type="term" value="F:GTPase activity"/>
    <property type="evidence" value="ECO:0007669"/>
    <property type="project" value="InterPro"/>
</dbReference>
<feature type="region of interest" description="Disordered" evidence="1">
    <location>
        <begin position="600"/>
        <end position="624"/>
    </location>
</feature>
<evidence type="ECO:0000313" key="4">
    <source>
        <dbReference type="Proteomes" id="UP001172155"/>
    </source>
</evidence>
<dbReference type="SMART" id="SM00053">
    <property type="entry name" value="DYNc"/>
    <property type="match status" value="1"/>
</dbReference>
<reference evidence="3" key="1">
    <citation type="submission" date="2023-06" db="EMBL/GenBank/DDBJ databases">
        <title>Genome-scale phylogeny and comparative genomics of the fungal order Sordariales.</title>
        <authorList>
            <consortium name="Lawrence Berkeley National Laboratory"/>
            <person name="Hensen N."/>
            <person name="Bonometti L."/>
            <person name="Westerberg I."/>
            <person name="Brannstrom I.O."/>
            <person name="Guillou S."/>
            <person name="Cros-Aarteil S."/>
            <person name="Calhoun S."/>
            <person name="Haridas S."/>
            <person name="Kuo A."/>
            <person name="Mondo S."/>
            <person name="Pangilinan J."/>
            <person name="Riley R."/>
            <person name="LaButti K."/>
            <person name="Andreopoulos B."/>
            <person name="Lipzen A."/>
            <person name="Chen C."/>
            <person name="Yanf M."/>
            <person name="Daum C."/>
            <person name="Ng V."/>
            <person name="Clum A."/>
            <person name="Steindorff A."/>
            <person name="Ohm R."/>
            <person name="Martin F."/>
            <person name="Silar P."/>
            <person name="Natvig D."/>
            <person name="Lalanne C."/>
            <person name="Gautier V."/>
            <person name="Ament-velasquez S.L."/>
            <person name="Kruys A."/>
            <person name="Hutchinson M.I."/>
            <person name="Powell A.J."/>
            <person name="Barry K."/>
            <person name="Miller A.N."/>
            <person name="Grigoriev I.V."/>
            <person name="Debuchy R."/>
            <person name="Gladieux P."/>
            <person name="Thoren M.H."/>
            <person name="Johannesson H."/>
        </authorList>
    </citation>
    <scope>NUCLEOTIDE SEQUENCE</scope>
    <source>
        <strain evidence="3">SMH3187-1</strain>
    </source>
</reference>
<protein>
    <submittedName>
        <fullName evidence="3">P-loop containing nucleoside triphosphate hydrolase protein</fullName>
    </submittedName>
</protein>
<feature type="compositionally biased region" description="Basic and acidic residues" evidence="1">
    <location>
        <begin position="454"/>
        <end position="465"/>
    </location>
</feature>
<dbReference type="InterPro" id="IPR045063">
    <property type="entry name" value="Dynamin_N"/>
</dbReference>
<dbReference type="GO" id="GO:0048312">
    <property type="term" value="P:intracellular distribution of mitochondria"/>
    <property type="evidence" value="ECO:0007669"/>
    <property type="project" value="TreeGrafter"/>
</dbReference>
<dbReference type="AlphaFoldDB" id="A0AA40EX68"/>
<accession>A0AA40EX68</accession>
<dbReference type="GO" id="GO:0016020">
    <property type="term" value="C:membrane"/>
    <property type="evidence" value="ECO:0007669"/>
    <property type="project" value="TreeGrafter"/>
</dbReference>
<proteinExistence type="predicted"/>
<dbReference type="InterPro" id="IPR030381">
    <property type="entry name" value="G_DYNAMIN_dom"/>
</dbReference>
<dbReference type="InterPro" id="IPR022812">
    <property type="entry name" value="Dynamin"/>
</dbReference>
<dbReference type="EMBL" id="JAUKUD010000004">
    <property type="protein sequence ID" value="KAK0747205.1"/>
    <property type="molecule type" value="Genomic_DNA"/>
</dbReference>
<dbReference type="PRINTS" id="PR00195">
    <property type="entry name" value="DYNAMIN"/>
</dbReference>
<dbReference type="Pfam" id="PF00350">
    <property type="entry name" value="Dynamin_N"/>
    <property type="match status" value="1"/>
</dbReference>
<name>A0AA40EX68_9PEZI</name>
<dbReference type="GO" id="GO:0005874">
    <property type="term" value="C:microtubule"/>
    <property type="evidence" value="ECO:0007669"/>
    <property type="project" value="TreeGrafter"/>
</dbReference>
<sequence length="727" mass="83121">MAHNPHRHPGVKLGAMLPPGTAKETETLAAINRLRELDRRYVLPQIIVCGSQSVGKSSVLESIIQVPFPRGDGTCTRYVTKVTMQYRETPGVEVRIQPGEDRDPVVASFLGGFKKWDNSAHYATKLGEFMDQAHRAIFRDTDFKSFTNDIMLVTVSGPEHRPLEVLDLPGLIAFDQNGQGDEHFIKAMVTRYMEAKQSIILVVINANQDLNTHPVLALSREFDPDGERTLGIITRPDVAEKSQKENLIADIWGPNQHKFKFGHRWHILRNRSAEEAGTTQEMRDQVEKALLDSPPWNKVDARCLGVAQLRERLRELLFNLAKRELPGLRDTFHGKIKLLQDEFDGLGGDEFKPGELQIAVALSLSRLHDAARDHARGIWESDIRHSEYGSNVNLRSRVVERSEVFRDRLVEDGHAWNTRIRLAPTDPDSDLGSIYREKKDIGASALQSPQASPRETEPKKTHPTLEAEIDEVVNMLEQTRDDNLPTFFSPQRIKHLFWRMSNGWNAIALAHVQSLYNCCEQYFHQMTPIAFQRERNDCPSSGFRNPSRVANRFVVTHVISKLQECHRQALEELLRLEQDRLAAPMNLDLRFLKDRRAHRQGRDFRHTMRASHHLSGSTPGTRLDQTSLAEKSGLHSQRDLTKDTAETYLDAMWSHYLIERDIYIINVVRQVGERHFLRHIAKILPKDLEESEREMLVRNNTAEEARKMEIKKEMAVLEESLAVLAGI</sequence>
<keyword evidence="4" id="KW-1185">Reference proteome</keyword>
<keyword evidence="3" id="KW-0378">Hydrolase</keyword>
<dbReference type="GO" id="GO:0006897">
    <property type="term" value="P:endocytosis"/>
    <property type="evidence" value="ECO:0007669"/>
    <property type="project" value="TreeGrafter"/>
</dbReference>
<dbReference type="GO" id="GO:0000266">
    <property type="term" value="P:mitochondrial fission"/>
    <property type="evidence" value="ECO:0007669"/>
    <property type="project" value="TreeGrafter"/>
</dbReference>
<dbReference type="GO" id="GO:0008017">
    <property type="term" value="F:microtubule binding"/>
    <property type="evidence" value="ECO:0007669"/>
    <property type="project" value="TreeGrafter"/>
</dbReference>
<dbReference type="CDD" id="cd08771">
    <property type="entry name" value="DLP_1"/>
    <property type="match status" value="1"/>
</dbReference>
<dbReference type="InterPro" id="IPR001401">
    <property type="entry name" value="Dynamin_GTPase"/>
</dbReference>
<dbReference type="GO" id="GO:0016559">
    <property type="term" value="P:peroxisome fission"/>
    <property type="evidence" value="ECO:0007669"/>
    <property type="project" value="TreeGrafter"/>
</dbReference>
<gene>
    <name evidence="3" type="ORF">B0T18DRAFT_447523</name>
</gene>
<evidence type="ECO:0000259" key="2">
    <source>
        <dbReference type="PROSITE" id="PS51718"/>
    </source>
</evidence>